<feature type="signal peptide" evidence="1">
    <location>
        <begin position="1"/>
        <end position="21"/>
    </location>
</feature>
<sequence length="235" mass="26511">MNKINIKYISLICCLYLTISGKCSVTKVKTPIGLNISKPNLLENALIGQGLQIPVTASWQLLLIILSDSKCDLSLAQAIKELSESRRQIEEDLLMPHKFHLHPAVNISSSILVHPRSEFLDFVIAFVGTLNLAVLFDKKTPLLANEKRGIIACNTMIKNMIKDNFVQRNMGNKYTAQNISVSLEISIGNLCEEYLAKLKELFNMLVIVKKRLIRNIYSKVLIYNRICRLLDPIGN</sequence>
<keyword evidence="1" id="KW-0732">Signal</keyword>
<evidence type="ECO:0000256" key="1">
    <source>
        <dbReference type="SAM" id="SignalP"/>
    </source>
</evidence>
<evidence type="ECO:0000313" key="2">
    <source>
        <dbReference type="EMBL" id="KAJ1610351.1"/>
    </source>
</evidence>
<comment type="caution">
    <text evidence="2">The sequence shown here is derived from an EMBL/GenBank/DDBJ whole genome shotgun (WGS) entry which is preliminary data.</text>
</comment>
<gene>
    <name evidence="2" type="ORF">OJ253_1201</name>
</gene>
<dbReference type="AlphaFoldDB" id="A0A9D5HY62"/>
<protein>
    <submittedName>
        <fullName evidence="2">Uncharacterized protein</fullName>
    </submittedName>
</protein>
<feature type="chain" id="PRO_5039192584" evidence="1">
    <location>
        <begin position="22"/>
        <end position="235"/>
    </location>
</feature>
<dbReference type="EMBL" id="JAPCXC010000025">
    <property type="protein sequence ID" value="KAJ1610351.1"/>
    <property type="molecule type" value="Genomic_DNA"/>
</dbReference>
<accession>A0A9D5HY62</accession>
<dbReference type="Proteomes" id="UP001067231">
    <property type="component" value="Unassembled WGS sequence"/>
</dbReference>
<proteinExistence type="predicted"/>
<dbReference type="OrthoDB" id="340192at2759"/>
<name>A0A9D5HY62_9CRYT</name>
<organism evidence="2">
    <name type="scientific">Cryptosporidium canis</name>
    <dbReference type="NCBI Taxonomy" id="195482"/>
    <lineage>
        <taxon>Eukaryota</taxon>
        <taxon>Sar</taxon>
        <taxon>Alveolata</taxon>
        <taxon>Apicomplexa</taxon>
        <taxon>Conoidasida</taxon>
        <taxon>Coccidia</taxon>
        <taxon>Eucoccidiorida</taxon>
        <taxon>Eimeriorina</taxon>
        <taxon>Cryptosporidiidae</taxon>
        <taxon>Cryptosporidium</taxon>
    </lineage>
</organism>
<reference evidence="2" key="1">
    <citation type="submission" date="2022-10" db="EMBL/GenBank/DDBJ databases">
        <title>Adaptive evolution leads to modifications in subtelomeric GC content in a zoonotic Cryptosporidium species.</title>
        <authorList>
            <person name="Li J."/>
            <person name="Feng Y."/>
            <person name="Xiao L."/>
        </authorList>
    </citation>
    <scope>NUCLEOTIDE SEQUENCE</scope>
    <source>
        <strain evidence="2">33844</strain>
    </source>
</reference>